<dbReference type="EMBL" id="LR797201">
    <property type="protein sequence ID" value="CAB4194130.1"/>
    <property type="molecule type" value="Genomic_DNA"/>
</dbReference>
<keyword evidence="1" id="KW-1133">Transmembrane helix</keyword>
<evidence type="ECO:0000256" key="1">
    <source>
        <dbReference type="SAM" id="Phobius"/>
    </source>
</evidence>
<organism evidence="2">
    <name type="scientific">uncultured Caudovirales phage</name>
    <dbReference type="NCBI Taxonomy" id="2100421"/>
    <lineage>
        <taxon>Viruses</taxon>
        <taxon>Duplodnaviria</taxon>
        <taxon>Heunggongvirae</taxon>
        <taxon>Uroviricota</taxon>
        <taxon>Caudoviricetes</taxon>
        <taxon>Peduoviridae</taxon>
        <taxon>Maltschvirus</taxon>
        <taxon>Maltschvirus maltsch</taxon>
    </lineage>
</organism>
<sequence length="58" mass="6211">MKDLQNAIGSWGRAFLVAIISMYAAGVTEPKALIAAGLASIIPPVLRYLDPKDELGRK</sequence>
<gene>
    <name evidence="3" type="ORF">UFOVP1042_17</name>
    <name evidence="4" type="ORF">UFOVP1262_12</name>
    <name evidence="2" type="ORF">UFOVP863_7</name>
</gene>
<protein>
    <recommendedName>
        <fullName evidence="5">Holin</fullName>
    </recommendedName>
</protein>
<dbReference type="EMBL" id="LR796801">
    <property type="protein sequence ID" value="CAB4167274.1"/>
    <property type="molecule type" value="Genomic_DNA"/>
</dbReference>
<proteinExistence type="predicted"/>
<keyword evidence="1" id="KW-0812">Transmembrane</keyword>
<feature type="transmembrane region" description="Helical" evidence="1">
    <location>
        <begin position="32"/>
        <end position="49"/>
    </location>
</feature>
<dbReference type="EMBL" id="LR796999">
    <property type="protein sequence ID" value="CAB4180310.1"/>
    <property type="molecule type" value="Genomic_DNA"/>
</dbReference>
<evidence type="ECO:0008006" key="5">
    <source>
        <dbReference type="Google" id="ProtNLM"/>
    </source>
</evidence>
<evidence type="ECO:0000313" key="4">
    <source>
        <dbReference type="EMBL" id="CAB4194130.1"/>
    </source>
</evidence>
<feature type="transmembrane region" description="Helical" evidence="1">
    <location>
        <begin position="7"/>
        <end position="26"/>
    </location>
</feature>
<name>A0A6J5PHZ8_9CAUD</name>
<evidence type="ECO:0000313" key="3">
    <source>
        <dbReference type="EMBL" id="CAB4180310.1"/>
    </source>
</evidence>
<keyword evidence="1" id="KW-0472">Membrane</keyword>
<reference evidence="2" key="1">
    <citation type="submission" date="2020-04" db="EMBL/GenBank/DDBJ databases">
        <authorList>
            <person name="Chiriac C."/>
            <person name="Salcher M."/>
            <person name="Ghai R."/>
            <person name="Kavagutti S V."/>
        </authorList>
    </citation>
    <scope>NUCLEOTIDE SEQUENCE</scope>
</reference>
<evidence type="ECO:0000313" key="2">
    <source>
        <dbReference type="EMBL" id="CAB4167274.1"/>
    </source>
</evidence>
<accession>A0A6J5PHZ8</accession>